<dbReference type="RefSeq" id="WP_065684500.1">
    <property type="nucleotide sequence ID" value="NZ_CP023956.1"/>
</dbReference>
<evidence type="ECO:0000313" key="1">
    <source>
        <dbReference type="EMBL" id="QKJ57850.1"/>
    </source>
</evidence>
<dbReference type="Proteomes" id="UP000503464">
    <property type="component" value="Chromosome"/>
</dbReference>
<gene>
    <name evidence="1" type="ORF">G9399_04920</name>
    <name evidence="2" type="ORF">RFB13_22445</name>
</gene>
<dbReference type="EMBL" id="CP054160">
    <property type="protein sequence ID" value="QKJ57850.1"/>
    <property type="molecule type" value="Genomic_DNA"/>
</dbReference>
<proteinExistence type="predicted"/>
<keyword evidence="4" id="KW-1185">Reference proteome</keyword>
<reference evidence="1" key="2">
    <citation type="submission" date="2022-06" db="EMBL/GenBank/DDBJ databases">
        <title>Genome sequences of seven Enterobacteriaceae strains isolated from Canadian wastewater treatment facilities.</title>
        <authorList>
            <person name="Huang H."/>
            <person name="Chmara J.T."/>
            <person name="Duceppe M.-O."/>
        </authorList>
    </citation>
    <scope>NUCLEOTIDE SEQUENCE</scope>
    <source>
        <strain evidence="1">HH13</strain>
    </source>
</reference>
<evidence type="ECO:0000313" key="4">
    <source>
        <dbReference type="Proteomes" id="UP001235341"/>
    </source>
</evidence>
<name>A0AAE7EFX5_SERFO</name>
<protein>
    <submittedName>
        <fullName evidence="1">Uncharacterized protein</fullName>
    </submittedName>
</protein>
<reference evidence="2 4" key="3">
    <citation type="submission" date="2023-08" db="EMBL/GenBank/DDBJ databases">
        <title>Complete Genome and Methylome dissection of Serratia fonticola NEB369.</title>
        <authorList>
            <person name="Fomenkov A."/>
            <person name="Roberts R.D."/>
        </authorList>
    </citation>
    <scope>NUCLEOTIDE SEQUENCE [LARGE SCALE GENOMIC DNA]</scope>
    <source>
        <strain evidence="2 4">NEB369</strain>
    </source>
</reference>
<dbReference type="EMBL" id="CP133586">
    <property type="protein sequence ID" value="WMT13933.1"/>
    <property type="molecule type" value="Genomic_DNA"/>
</dbReference>
<reference evidence="3" key="1">
    <citation type="submission" date="2020-03" db="EMBL/GenBank/DDBJ databases">
        <title>Genome sequences of seven Enterobacteriaceae strains isolated from Canadian wastewater treatment facilities.</title>
        <authorList>
            <person name="Huang H."/>
            <person name="Chmara J.T."/>
            <person name="Duceppe M.-O."/>
        </authorList>
    </citation>
    <scope>NUCLEOTIDE SEQUENCE [LARGE SCALE GENOMIC DNA]</scope>
    <source>
        <strain evidence="3">Biosolid 3</strain>
    </source>
</reference>
<evidence type="ECO:0000313" key="2">
    <source>
        <dbReference type="EMBL" id="WMT13933.1"/>
    </source>
</evidence>
<dbReference type="AlphaFoldDB" id="A0AAE7EFX5"/>
<sequence>MKKIIGAALLLTVLLMCLWYFNVHHQDRKPFRCDTQQVSLQVKAKSNIVLKASATIIFSSSKSGMLYISGSIKENDTRYLLDRNTAFSITPSEIKGGNNVQFTHEQVHPADTTPDYIWRKYVMPEIELVDIYTEVVPLFHNAVLIRGFSNPFLVCIKQD</sequence>
<accession>A0AAE7EFX5</accession>
<dbReference type="Proteomes" id="UP001235341">
    <property type="component" value="Chromosome"/>
</dbReference>
<organism evidence="1 3">
    <name type="scientific">Serratia fonticola</name>
    <dbReference type="NCBI Taxonomy" id="47917"/>
    <lineage>
        <taxon>Bacteria</taxon>
        <taxon>Pseudomonadati</taxon>
        <taxon>Pseudomonadota</taxon>
        <taxon>Gammaproteobacteria</taxon>
        <taxon>Enterobacterales</taxon>
        <taxon>Yersiniaceae</taxon>
        <taxon>Serratia</taxon>
    </lineage>
</organism>
<evidence type="ECO:0000313" key="3">
    <source>
        <dbReference type="Proteomes" id="UP000503464"/>
    </source>
</evidence>